<dbReference type="InterPro" id="IPR048389">
    <property type="entry name" value="YciQ-like_C"/>
</dbReference>
<feature type="compositionally biased region" description="Polar residues" evidence="1">
    <location>
        <begin position="606"/>
        <end position="615"/>
    </location>
</feature>
<accession>A0A0E3WUP1</accession>
<keyword evidence="6" id="KW-1185">Reference proteome</keyword>
<evidence type="ECO:0000256" key="2">
    <source>
        <dbReference type="SAM" id="Phobius"/>
    </source>
</evidence>
<evidence type="ECO:0000259" key="3">
    <source>
        <dbReference type="Pfam" id="PF09972"/>
    </source>
</evidence>
<feature type="region of interest" description="Disordered" evidence="1">
    <location>
        <begin position="289"/>
        <end position="314"/>
    </location>
</feature>
<dbReference type="Pfam" id="PF09972">
    <property type="entry name" value="DUF2207"/>
    <property type="match status" value="1"/>
</dbReference>
<dbReference type="EMBL" id="CP009516">
    <property type="protein sequence ID" value="AKB79180.1"/>
    <property type="molecule type" value="Genomic_DNA"/>
</dbReference>
<gene>
    <name evidence="5" type="ORF">MSHOH_2697</name>
</gene>
<dbReference type="Pfam" id="PF20990">
    <property type="entry name" value="DUF2207_C"/>
    <property type="match status" value="1"/>
</dbReference>
<feature type="compositionally biased region" description="Basic and acidic residues" evidence="1">
    <location>
        <begin position="616"/>
        <end position="638"/>
    </location>
</feature>
<dbReference type="HOGENOM" id="CLU_026556_1_0_2"/>
<keyword evidence="2" id="KW-0812">Transmembrane</keyword>
<dbReference type="PATRIC" id="fig|1434110.4.peg.3480"/>
<dbReference type="AlphaFoldDB" id="A0A0E3WUP1"/>
<sequence>MRISNGSFEPARGSNINMVLKVTLLLLFVIFLVPLASAKHYTLEEAVTNITIDPSGVVHVDEAISYTFDGNYSYVYRMLNTSTEESIQNIEGYCSDNACKFRAERIPEGYRLIGELPEPTPKNLTFFVSYDHYGAVKVHNDTSEFHKHWGEEWEKPLGSLKGSITFPVKNESEIHYWTHPAIYTQEESIEHNALNLKTKEIPPSHWYEIRAVFPRIESPNSSFVQRDDAKKLQEILTAEKEYQQKELRLESLYRITGYFLFLVLLFPILIYFGYGRGLKTNNKEKINYEERTGHRKKTDYEKKSNYKEKHDRKLPADSRPAVVNAIMKGRMGIPTMDGFTATFMDLANRGYISLRNLEPEEIGSSDIPESEPEDFMIELNHSIYYKDKENLSELEDFEEDVLHLLKDHASERKVSWRELRMKLDSRMDFYQFITAWSKKVQVHTEIDRFFKSTGNRYMNRFSRGVLISAIVYYIAISGYFPSDEFPQVSRINTMTALIGIWGFVMTKNSGMFVKIFGRWTPEGNLYYERWDNFKEYLTNLSTLKKCPPESIKTWDLYLVYAASLGVAKQAFQNMSLIVPFEQFKESCFLPISHYYNQSNNQSGYGHGNTCSSSCSDKGENGEDKKTGSGSEDRSRGAE</sequence>
<dbReference type="InterPro" id="IPR018702">
    <property type="entry name" value="DUF2207"/>
</dbReference>
<dbReference type="STRING" id="1434110.MSHOH_2697"/>
<keyword evidence="2" id="KW-1133">Transmembrane helix</keyword>
<feature type="transmembrane region" description="Helical" evidence="2">
    <location>
        <begin position="255"/>
        <end position="274"/>
    </location>
</feature>
<evidence type="ECO:0008006" key="7">
    <source>
        <dbReference type="Google" id="ProtNLM"/>
    </source>
</evidence>
<dbReference type="KEGG" id="mhor:MSHOH_2697"/>
<feature type="transmembrane region" description="Helical" evidence="2">
    <location>
        <begin position="461"/>
        <end position="481"/>
    </location>
</feature>
<dbReference type="Proteomes" id="UP000033101">
    <property type="component" value="Chromosome"/>
</dbReference>
<evidence type="ECO:0000259" key="4">
    <source>
        <dbReference type="Pfam" id="PF20990"/>
    </source>
</evidence>
<dbReference type="GeneID" id="24832000"/>
<feature type="domain" description="DUF2207" evidence="3">
    <location>
        <begin position="44"/>
        <end position="213"/>
    </location>
</feature>
<keyword evidence="2" id="KW-0472">Membrane</keyword>
<evidence type="ECO:0000313" key="6">
    <source>
        <dbReference type="Proteomes" id="UP000033101"/>
    </source>
</evidence>
<reference evidence="5 6" key="1">
    <citation type="submission" date="2014-07" db="EMBL/GenBank/DDBJ databases">
        <title>Methanogenic archaea and the global carbon cycle.</title>
        <authorList>
            <person name="Henriksen J.R."/>
            <person name="Luke J."/>
            <person name="Reinhart S."/>
            <person name="Benedict M.N."/>
            <person name="Youngblut N.D."/>
            <person name="Metcalf M.E."/>
            <person name="Whitaker R.J."/>
            <person name="Metcalf W.W."/>
        </authorList>
    </citation>
    <scope>NUCLEOTIDE SEQUENCE [LARGE SCALE GENOMIC DNA]</scope>
    <source>
        <strain evidence="5 6">HB-1</strain>
    </source>
</reference>
<organism evidence="5 6">
    <name type="scientific">Methanosarcina horonobensis HB-1 = JCM 15518</name>
    <dbReference type="NCBI Taxonomy" id="1434110"/>
    <lineage>
        <taxon>Archaea</taxon>
        <taxon>Methanobacteriati</taxon>
        <taxon>Methanobacteriota</taxon>
        <taxon>Stenosarchaea group</taxon>
        <taxon>Methanomicrobia</taxon>
        <taxon>Methanosarcinales</taxon>
        <taxon>Methanosarcinaceae</taxon>
        <taxon>Methanosarcina</taxon>
    </lineage>
</organism>
<feature type="domain" description="Predicted membrane protein YciQ-like C-terminal" evidence="4">
    <location>
        <begin position="309"/>
        <end position="574"/>
    </location>
</feature>
<protein>
    <recommendedName>
        <fullName evidence="7">DUF2207 domain-containing protein</fullName>
    </recommendedName>
</protein>
<evidence type="ECO:0000256" key="1">
    <source>
        <dbReference type="SAM" id="MobiDB-lite"/>
    </source>
</evidence>
<proteinExistence type="predicted"/>
<name>A0A0E3WUP1_9EURY</name>
<evidence type="ECO:0000313" key="5">
    <source>
        <dbReference type="EMBL" id="AKB79180.1"/>
    </source>
</evidence>
<feature type="region of interest" description="Disordered" evidence="1">
    <location>
        <begin position="606"/>
        <end position="638"/>
    </location>
</feature>
<dbReference type="RefSeq" id="WP_048140651.1">
    <property type="nucleotide sequence ID" value="NZ_CP009516.1"/>
</dbReference>